<dbReference type="OrthoDB" id="1633470at2"/>
<proteinExistence type="predicted"/>
<dbReference type="AlphaFoldDB" id="A0A1D2YTM4"/>
<comment type="caution">
    <text evidence="1">The sequence shown here is derived from an EMBL/GenBank/DDBJ whole genome shotgun (WGS) entry which is preliminary data.</text>
</comment>
<accession>A0A1D2YTM4</accession>
<organism evidence="1 2">
    <name type="scientific">Vulcanibacillus modesticaldus</name>
    <dbReference type="NCBI Taxonomy" id="337097"/>
    <lineage>
        <taxon>Bacteria</taxon>
        <taxon>Bacillati</taxon>
        <taxon>Bacillota</taxon>
        <taxon>Bacilli</taxon>
        <taxon>Bacillales</taxon>
        <taxon>Bacillaceae</taxon>
        <taxon>Vulcanibacillus</taxon>
    </lineage>
</organism>
<name>A0A1D2YTM4_9BACI</name>
<dbReference type="RefSeq" id="WP_069657136.1">
    <property type="nucleotide sequence ID" value="NZ_MIJF01000038.1"/>
</dbReference>
<sequence>MKNNVTIKFRRKGFLSRDELNENNVVVYESTSLISSMSYAGPSSIIEKSKSISDTFKKKLKKINGYFSLGTTDGEYRNVHVYSKKARYLDGINRICYISQNSKDELLVSEYRGSRTSKYSGLYRELEKRLNERGFENAGGKYIITVNNIEEFVEIVNNLIFEHVENQLQLVPVNEIDSLIIEGKKYYYYKAYWVKSMDDMNGGINAEIDKIGDIDNFIKTLANYIVNTQDINELDKLNEKFSDLKKIIENRIENLKQVDLI</sequence>
<protein>
    <submittedName>
        <fullName evidence="1">Uncharacterized protein</fullName>
    </submittedName>
</protein>
<dbReference type="Proteomes" id="UP000243739">
    <property type="component" value="Unassembled WGS sequence"/>
</dbReference>
<keyword evidence="2" id="KW-1185">Reference proteome</keyword>
<dbReference type="EMBL" id="MIJF01000038">
    <property type="protein sequence ID" value="OEF98995.1"/>
    <property type="molecule type" value="Genomic_DNA"/>
</dbReference>
<reference evidence="1 2" key="1">
    <citation type="submission" date="2016-09" db="EMBL/GenBank/DDBJ databases">
        <title>Draft genome sequence for the type strain of Vulcanibacillus modesticaldus BR, a strictly anaerobic, moderately thermophilic, and nitrate-reducing bacterium from deep sea-hydrothermal vents of the Mid-Atlantic Ridge.</title>
        <authorList>
            <person name="Abin C.A."/>
            <person name="Hollibaugh J.T."/>
        </authorList>
    </citation>
    <scope>NUCLEOTIDE SEQUENCE [LARGE SCALE GENOMIC DNA]</scope>
    <source>
        <strain evidence="1 2">BR</strain>
    </source>
</reference>
<evidence type="ECO:0000313" key="1">
    <source>
        <dbReference type="EMBL" id="OEF98995.1"/>
    </source>
</evidence>
<evidence type="ECO:0000313" key="2">
    <source>
        <dbReference type="Proteomes" id="UP000243739"/>
    </source>
</evidence>
<gene>
    <name evidence="1" type="ORF">BHF71_09910</name>
</gene>